<evidence type="ECO:0000256" key="2">
    <source>
        <dbReference type="ARBA" id="ARBA00022723"/>
    </source>
</evidence>
<proteinExistence type="predicted"/>
<keyword evidence="1" id="KW-0004">4Fe-4S</keyword>
<evidence type="ECO:0000256" key="7">
    <source>
        <dbReference type="ARBA" id="ARBA00023204"/>
    </source>
</evidence>
<comment type="caution">
    <text evidence="9">The sequence shown here is derived from an EMBL/GenBank/DDBJ whole genome shotgun (WGS) entry which is preliminary data.</text>
</comment>
<dbReference type="AlphaFoldDB" id="A0A0F9AZQ8"/>
<keyword evidence="5" id="KW-0408">Iron</keyword>
<protein>
    <recommendedName>
        <fullName evidence="8">Uracil-DNA glycosylase-like domain-containing protein</fullName>
    </recommendedName>
</protein>
<keyword evidence="3" id="KW-0227">DNA damage</keyword>
<dbReference type="InterPro" id="IPR005122">
    <property type="entry name" value="Uracil-DNA_glycosylase-like"/>
</dbReference>
<keyword evidence="2" id="KW-0479">Metal-binding</keyword>
<feature type="non-terminal residue" evidence="9">
    <location>
        <position position="1"/>
    </location>
</feature>
<dbReference type="InterPro" id="IPR051536">
    <property type="entry name" value="UDG_Type-4/5"/>
</dbReference>
<evidence type="ECO:0000259" key="8">
    <source>
        <dbReference type="Pfam" id="PF03167"/>
    </source>
</evidence>
<evidence type="ECO:0000256" key="1">
    <source>
        <dbReference type="ARBA" id="ARBA00022485"/>
    </source>
</evidence>
<accession>A0A0F9AZQ8</accession>
<organism evidence="9">
    <name type="scientific">marine sediment metagenome</name>
    <dbReference type="NCBI Taxonomy" id="412755"/>
    <lineage>
        <taxon>unclassified sequences</taxon>
        <taxon>metagenomes</taxon>
        <taxon>ecological metagenomes</taxon>
    </lineage>
</organism>
<keyword evidence="4" id="KW-0378">Hydrolase</keyword>
<dbReference type="InterPro" id="IPR036895">
    <property type="entry name" value="Uracil-DNA_glycosylase-like_sf"/>
</dbReference>
<evidence type="ECO:0000256" key="3">
    <source>
        <dbReference type="ARBA" id="ARBA00022763"/>
    </source>
</evidence>
<reference evidence="9" key="1">
    <citation type="journal article" date="2015" name="Nature">
        <title>Complex archaea that bridge the gap between prokaryotes and eukaryotes.</title>
        <authorList>
            <person name="Spang A."/>
            <person name="Saw J.H."/>
            <person name="Jorgensen S.L."/>
            <person name="Zaremba-Niedzwiedzka K."/>
            <person name="Martijn J."/>
            <person name="Lind A.E."/>
            <person name="van Eijk R."/>
            <person name="Schleper C."/>
            <person name="Guy L."/>
            <person name="Ettema T.J."/>
        </authorList>
    </citation>
    <scope>NUCLEOTIDE SEQUENCE</scope>
</reference>
<gene>
    <name evidence="9" type="ORF">LCGC14_2508830</name>
</gene>
<sequence>LLDRGLQGAGLTRDDVYITNIVKCRPPNNRDPSLEEIGACYGFLYGQIKAMKPKLVVTLGRLAASTILNRPVKITKEHGKIQGEFPDIPNLPVFVILHPAYILRNRNTKIEESFFESIYETRRLANELRISNNSNYRLYT</sequence>
<evidence type="ECO:0000256" key="5">
    <source>
        <dbReference type="ARBA" id="ARBA00023004"/>
    </source>
</evidence>
<keyword evidence="6" id="KW-0411">Iron-sulfur</keyword>
<dbReference type="CDD" id="cd10030">
    <property type="entry name" value="UDG-F4_TTUDGA_SPO1dp_like"/>
    <property type="match status" value="1"/>
</dbReference>
<dbReference type="Pfam" id="PF03167">
    <property type="entry name" value="UDG"/>
    <property type="match status" value="1"/>
</dbReference>
<feature type="domain" description="Uracil-DNA glycosylase-like" evidence="8">
    <location>
        <begin position="1"/>
        <end position="115"/>
    </location>
</feature>
<dbReference type="GO" id="GO:0006281">
    <property type="term" value="P:DNA repair"/>
    <property type="evidence" value="ECO:0007669"/>
    <property type="project" value="UniProtKB-KW"/>
</dbReference>
<dbReference type="PANTHER" id="PTHR33693">
    <property type="entry name" value="TYPE-5 URACIL-DNA GLYCOSYLASE"/>
    <property type="match status" value="1"/>
</dbReference>
<evidence type="ECO:0000256" key="4">
    <source>
        <dbReference type="ARBA" id="ARBA00022801"/>
    </source>
</evidence>
<dbReference type="PANTHER" id="PTHR33693:SF1">
    <property type="entry name" value="TYPE-4 URACIL-DNA GLYCOSYLASE"/>
    <property type="match status" value="1"/>
</dbReference>
<dbReference type="GO" id="GO:0051539">
    <property type="term" value="F:4 iron, 4 sulfur cluster binding"/>
    <property type="evidence" value="ECO:0007669"/>
    <property type="project" value="UniProtKB-KW"/>
</dbReference>
<dbReference type="GO" id="GO:0097506">
    <property type="term" value="F:deaminated base DNA N-glycosylase activity"/>
    <property type="evidence" value="ECO:0007669"/>
    <property type="project" value="UniProtKB-ARBA"/>
</dbReference>
<dbReference type="GO" id="GO:0046872">
    <property type="term" value="F:metal ion binding"/>
    <property type="evidence" value="ECO:0007669"/>
    <property type="project" value="UniProtKB-KW"/>
</dbReference>
<evidence type="ECO:0000256" key="6">
    <source>
        <dbReference type="ARBA" id="ARBA00023014"/>
    </source>
</evidence>
<keyword evidence="7" id="KW-0234">DNA repair</keyword>
<dbReference type="SUPFAM" id="SSF52141">
    <property type="entry name" value="Uracil-DNA glycosylase-like"/>
    <property type="match status" value="1"/>
</dbReference>
<evidence type="ECO:0000313" key="9">
    <source>
        <dbReference type="EMBL" id="KKL15119.1"/>
    </source>
</evidence>
<dbReference type="Gene3D" id="3.40.470.10">
    <property type="entry name" value="Uracil-DNA glycosylase-like domain"/>
    <property type="match status" value="1"/>
</dbReference>
<dbReference type="EMBL" id="LAZR01040189">
    <property type="protein sequence ID" value="KKL15119.1"/>
    <property type="molecule type" value="Genomic_DNA"/>
</dbReference>
<name>A0A0F9AZQ8_9ZZZZ</name>